<evidence type="ECO:0000313" key="2">
    <source>
        <dbReference type="Proteomes" id="UP000475862"/>
    </source>
</evidence>
<dbReference type="EMBL" id="VYZN01001597">
    <property type="protein sequence ID" value="KAE9522170.1"/>
    <property type="molecule type" value="Genomic_DNA"/>
</dbReference>
<proteinExistence type="predicted"/>
<organism evidence="1 2">
    <name type="scientific">Aphis glycines</name>
    <name type="common">Soybean aphid</name>
    <dbReference type="NCBI Taxonomy" id="307491"/>
    <lineage>
        <taxon>Eukaryota</taxon>
        <taxon>Metazoa</taxon>
        <taxon>Ecdysozoa</taxon>
        <taxon>Arthropoda</taxon>
        <taxon>Hexapoda</taxon>
        <taxon>Insecta</taxon>
        <taxon>Pterygota</taxon>
        <taxon>Neoptera</taxon>
        <taxon>Paraneoptera</taxon>
        <taxon>Hemiptera</taxon>
        <taxon>Sternorrhyncha</taxon>
        <taxon>Aphidomorpha</taxon>
        <taxon>Aphidoidea</taxon>
        <taxon>Aphididae</taxon>
        <taxon>Aphidini</taxon>
        <taxon>Aphis</taxon>
        <taxon>Aphis</taxon>
    </lineage>
</organism>
<accession>A0A6G0SUV4</accession>
<evidence type="ECO:0000313" key="1">
    <source>
        <dbReference type="EMBL" id="KAE9522170.1"/>
    </source>
</evidence>
<dbReference type="AlphaFoldDB" id="A0A6G0SUV4"/>
<name>A0A6G0SUV4_APHGL</name>
<comment type="caution">
    <text evidence="1">The sequence shown here is derived from an EMBL/GenBank/DDBJ whole genome shotgun (WGS) entry which is preliminary data.</text>
</comment>
<keyword evidence="2" id="KW-1185">Reference proteome</keyword>
<dbReference type="OrthoDB" id="6607697at2759"/>
<reference evidence="1 2" key="1">
    <citation type="submission" date="2019-08" db="EMBL/GenBank/DDBJ databases">
        <title>The genome of the soybean aphid Biotype 1, its phylome, world population structure and adaptation to the North American continent.</title>
        <authorList>
            <person name="Giordano R."/>
            <person name="Donthu R.K."/>
            <person name="Hernandez A.G."/>
            <person name="Wright C.L."/>
            <person name="Zimin A.V."/>
        </authorList>
    </citation>
    <scope>NUCLEOTIDE SEQUENCE [LARGE SCALE GENOMIC DNA]</scope>
    <source>
        <tissue evidence="1">Whole aphids</tissue>
    </source>
</reference>
<sequence>MNRDRLRTISYQTNELNRIFEDAKKIWKNSGIKNNGLLYAVHYQLDNSNNHKPTVGATYAVLPLPLRGTLAQTECSIKLISHNILIILIVLTLTTQTSVQFISIGDLTVDRAYPILKMVNKDTQYGWTIICTLEADEGTHLEAYLPKSVQLEDDEIFEFNARTNKNLKLIYNGRRGRAFNITFE</sequence>
<dbReference type="Proteomes" id="UP000475862">
    <property type="component" value="Unassembled WGS sequence"/>
</dbReference>
<protein>
    <submittedName>
        <fullName evidence="1">Uncharacterized protein</fullName>
    </submittedName>
</protein>
<gene>
    <name evidence="1" type="ORF">AGLY_017430</name>
</gene>